<evidence type="ECO:0000256" key="2">
    <source>
        <dbReference type="SAM" id="MobiDB-lite"/>
    </source>
</evidence>
<dbReference type="InterPro" id="IPR000582">
    <property type="entry name" value="Acyl-CoA-binding_protein"/>
</dbReference>
<dbReference type="PRINTS" id="PR00689">
    <property type="entry name" value="ACOABINDINGP"/>
</dbReference>
<dbReference type="PROSITE" id="PS51228">
    <property type="entry name" value="ACB_2"/>
    <property type="match status" value="1"/>
</dbReference>
<dbReference type="InterPro" id="IPR035984">
    <property type="entry name" value="Acyl-CoA-binding_sf"/>
</dbReference>
<feature type="transmembrane region" description="Helical" evidence="3">
    <location>
        <begin position="410"/>
        <end position="432"/>
    </location>
</feature>
<evidence type="ECO:0000259" key="4">
    <source>
        <dbReference type="PROSITE" id="PS51228"/>
    </source>
</evidence>
<keyword evidence="3" id="KW-1133">Transmembrane helix</keyword>
<comment type="caution">
    <text evidence="5">The sequence shown here is derived from an EMBL/GenBank/DDBJ whole genome shotgun (WGS) entry which is preliminary data.</text>
</comment>
<protein>
    <recommendedName>
        <fullName evidence="4">ACB domain-containing protein</fullName>
    </recommendedName>
</protein>
<dbReference type="InterPro" id="IPR014352">
    <property type="entry name" value="FERM/acyl-CoA-bd_prot_sf"/>
</dbReference>
<gene>
    <name evidence="5" type="ORF">VKT23_002368</name>
</gene>
<feature type="region of interest" description="Disordered" evidence="2">
    <location>
        <begin position="121"/>
        <end position="211"/>
    </location>
</feature>
<keyword evidence="3" id="KW-0472">Membrane</keyword>
<reference evidence="5 6" key="1">
    <citation type="submission" date="2024-01" db="EMBL/GenBank/DDBJ databases">
        <title>A draft genome for the cacao thread blight pathogen Marasmiellus scandens.</title>
        <authorList>
            <person name="Baruah I.K."/>
            <person name="Leung J."/>
            <person name="Bukari Y."/>
            <person name="Amoako-Attah I."/>
            <person name="Meinhardt L.W."/>
            <person name="Bailey B.A."/>
            <person name="Cohen S.P."/>
        </authorList>
    </citation>
    <scope>NUCLEOTIDE SEQUENCE [LARGE SCALE GENOMIC DNA]</scope>
    <source>
        <strain evidence="5 6">GH-19</strain>
    </source>
</reference>
<evidence type="ECO:0000256" key="1">
    <source>
        <dbReference type="ARBA" id="ARBA00023121"/>
    </source>
</evidence>
<keyword evidence="6" id="KW-1185">Reference proteome</keyword>
<accession>A0ABR1K1S3</accession>
<sequence>MSSPALIDAQFDRAVEIVQGLPKTGPIQTDYEEKLTMYSLYKQATVGNVTTPRPGIWDMLGRAKWDAWDKHKNLDSYEAKWLYVEALLKVLRKYSDKTMAKNLVQELESYNGDPSHIVMSRSTLSRSSNSSSGSSNSEEVQGSNFVHPTQLQSPQEQRISQTQDASSSSEEDNSEGDDEPHELPRPVVPPVQRSQSSLSSQHRYRTPMTGSMAMTPPVPHSANMAHGVPVMQPHPGYETPSTFVEPSPTSIPSSLYPGESSYANFPQLSRTELASPEAGSSAGLFPGRAFAPQQPPLPMGQYGVVRPASTIAMQRALESVQSQLAAIAERLEMLESLVPYATVHSGQSPSSSHTSWNGQGGLNGPRPEWDFDDMGMWSMVLNPMARAFEHVRELAKFFAKNENRSPGMIVIRRLCLDASFWLFSVFFARLLWKRSRDRRREVNTALALLWRALLGKKERTLVDRAV</sequence>
<dbReference type="PANTHER" id="PTHR23310:SF133">
    <property type="entry name" value="COA BINDING PROTEIN, PUTATIVE (AFU_ORTHOLOGUE AFUA_1G12300)-RELATED"/>
    <property type="match status" value="1"/>
</dbReference>
<dbReference type="EMBL" id="JBANRG010000002">
    <property type="protein sequence ID" value="KAK7470953.1"/>
    <property type="molecule type" value="Genomic_DNA"/>
</dbReference>
<keyword evidence="1" id="KW-0446">Lipid-binding</keyword>
<organism evidence="5 6">
    <name type="scientific">Marasmiellus scandens</name>
    <dbReference type="NCBI Taxonomy" id="2682957"/>
    <lineage>
        <taxon>Eukaryota</taxon>
        <taxon>Fungi</taxon>
        <taxon>Dikarya</taxon>
        <taxon>Basidiomycota</taxon>
        <taxon>Agaricomycotina</taxon>
        <taxon>Agaricomycetes</taxon>
        <taxon>Agaricomycetidae</taxon>
        <taxon>Agaricales</taxon>
        <taxon>Marasmiineae</taxon>
        <taxon>Omphalotaceae</taxon>
        <taxon>Marasmiellus</taxon>
    </lineage>
</organism>
<dbReference type="Pfam" id="PF00887">
    <property type="entry name" value="ACBP"/>
    <property type="match status" value="1"/>
</dbReference>
<dbReference type="SUPFAM" id="SSF47027">
    <property type="entry name" value="Acyl-CoA binding protein"/>
    <property type="match status" value="1"/>
</dbReference>
<feature type="compositionally biased region" description="Low complexity" evidence="2">
    <location>
        <begin position="190"/>
        <end position="201"/>
    </location>
</feature>
<feature type="compositionally biased region" description="Low complexity" evidence="2">
    <location>
        <begin position="121"/>
        <end position="137"/>
    </location>
</feature>
<keyword evidence="3" id="KW-0812">Transmembrane</keyword>
<feature type="domain" description="ACB" evidence="4">
    <location>
        <begin position="7"/>
        <end position="96"/>
    </location>
</feature>
<evidence type="ECO:0000256" key="3">
    <source>
        <dbReference type="SAM" id="Phobius"/>
    </source>
</evidence>
<dbReference type="Gene3D" id="1.20.80.10">
    <property type="match status" value="1"/>
</dbReference>
<evidence type="ECO:0000313" key="6">
    <source>
        <dbReference type="Proteomes" id="UP001498398"/>
    </source>
</evidence>
<feature type="compositionally biased region" description="Acidic residues" evidence="2">
    <location>
        <begin position="169"/>
        <end position="180"/>
    </location>
</feature>
<dbReference type="Proteomes" id="UP001498398">
    <property type="component" value="Unassembled WGS sequence"/>
</dbReference>
<name>A0ABR1K1S3_9AGAR</name>
<feature type="compositionally biased region" description="Polar residues" evidence="2">
    <location>
        <begin position="138"/>
        <end position="163"/>
    </location>
</feature>
<proteinExistence type="predicted"/>
<dbReference type="PANTHER" id="PTHR23310">
    <property type="entry name" value="ACYL-COA-BINDING PROTEIN, ACBP"/>
    <property type="match status" value="1"/>
</dbReference>
<evidence type="ECO:0000313" key="5">
    <source>
        <dbReference type="EMBL" id="KAK7470953.1"/>
    </source>
</evidence>